<reference evidence="4 5" key="1">
    <citation type="journal article" date="2016" name="Mol. Biol. Evol.">
        <title>Comparative Genomics of Early-Diverging Mushroom-Forming Fungi Provides Insights into the Origins of Lignocellulose Decay Capabilities.</title>
        <authorList>
            <person name="Nagy L.G."/>
            <person name="Riley R."/>
            <person name="Tritt A."/>
            <person name="Adam C."/>
            <person name="Daum C."/>
            <person name="Floudas D."/>
            <person name="Sun H."/>
            <person name="Yadav J.S."/>
            <person name="Pangilinan J."/>
            <person name="Larsson K.H."/>
            <person name="Matsuura K."/>
            <person name="Barry K."/>
            <person name="Labutti K."/>
            <person name="Kuo R."/>
            <person name="Ohm R.A."/>
            <person name="Bhattacharya S.S."/>
            <person name="Shirouzu T."/>
            <person name="Yoshinaga Y."/>
            <person name="Martin F.M."/>
            <person name="Grigoriev I.V."/>
            <person name="Hibbett D.S."/>
        </authorList>
    </citation>
    <scope>NUCLEOTIDE SEQUENCE [LARGE SCALE GENOMIC DNA]</scope>
    <source>
        <strain evidence="4 5">HHB12733</strain>
    </source>
</reference>
<dbReference type="InParanoid" id="A0A165G6R5"/>
<protein>
    <submittedName>
        <fullName evidence="4">TPR-like protein</fullName>
    </submittedName>
</protein>
<dbReference type="InterPro" id="IPR019734">
    <property type="entry name" value="TPR_rpt"/>
</dbReference>
<gene>
    <name evidence="4" type="ORF">CALCODRAFT_495907</name>
</gene>
<accession>A0A165G6R5</accession>
<feature type="repeat" description="TPR" evidence="2">
    <location>
        <begin position="143"/>
        <end position="176"/>
    </location>
</feature>
<dbReference type="Gene3D" id="1.25.40.10">
    <property type="entry name" value="Tetratricopeptide repeat domain"/>
    <property type="match status" value="1"/>
</dbReference>
<evidence type="ECO:0000313" key="5">
    <source>
        <dbReference type="Proteomes" id="UP000076842"/>
    </source>
</evidence>
<dbReference type="STRING" id="1353952.A0A165G6R5"/>
<feature type="region of interest" description="Disordered" evidence="3">
    <location>
        <begin position="54"/>
        <end position="77"/>
    </location>
</feature>
<evidence type="ECO:0000313" key="4">
    <source>
        <dbReference type="EMBL" id="KZT57667.1"/>
    </source>
</evidence>
<evidence type="ECO:0000256" key="1">
    <source>
        <dbReference type="ARBA" id="ARBA00022803"/>
    </source>
</evidence>
<evidence type="ECO:0000256" key="3">
    <source>
        <dbReference type="SAM" id="MobiDB-lite"/>
    </source>
</evidence>
<organism evidence="4 5">
    <name type="scientific">Calocera cornea HHB12733</name>
    <dbReference type="NCBI Taxonomy" id="1353952"/>
    <lineage>
        <taxon>Eukaryota</taxon>
        <taxon>Fungi</taxon>
        <taxon>Dikarya</taxon>
        <taxon>Basidiomycota</taxon>
        <taxon>Agaricomycotina</taxon>
        <taxon>Dacrymycetes</taxon>
        <taxon>Dacrymycetales</taxon>
        <taxon>Dacrymycetaceae</taxon>
        <taxon>Calocera</taxon>
    </lineage>
</organism>
<dbReference type="Proteomes" id="UP000076842">
    <property type="component" value="Unassembled WGS sequence"/>
</dbReference>
<dbReference type="Pfam" id="PF13432">
    <property type="entry name" value="TPR_16"/>
    <property type="match status" value="1"/>
</dbReference>
<dbReference type="OrthoDB" id="420195at2759"/>
<keyword evidence="5" id="KW-1185">Reference proteome</keyword>
<evidence type="ECO:0000256" key="2">
    <source>
        <dbReference type="PROSITE-ProRule" id="PRU00339"/>
    </source>
</evidence>
<dbReference type="PROSITE" id="PS50005">
    <property type="entry name" value="TPR"/>
    <property type="match status" value="1"/>
</dbReference>
<dbReference type="PANTHER" id="PTHR46423">
    <property type="entry name" value="RNA POLYMERASE II-ASSOCIATED PROTEIN 3"/>
    <property type="match status" value="1"/>
</dbReference>
<dbReference type="AlphaFoldDB" id="A0A165G6R5"/>
<keyword evidence="1 2" id="KW-0802">TPR repeat</keyword>
<feature type="compositionally biased region" description="Low complexity" evidence="3">
    <location>
        <begin position="278"/>
        <end position="296"/>
    </location>
</feature>
<name>A0A165G6R5_9BASI</name>
<feature type="compositionally biased region" description="Basic and acidic residues" evidence="3">
    <location>
        <begin position="66"/>
        <end position="77"/>
    </location>
</feature>
<dbReference type="InterPro" id="IPR051966">
    <property type="entry name" value="RPAP3"/>
</dbReference>
<feature type="region of interest" description="Disordered" evidence="3">
    <location>
        <begin position="274"/>
        <end position="308"/>
    </location>
</feature>
<dbReference type="SUPFAM" id="SSF48452">
    <property type="entry name" value="TPR-like"/>
    <property type="match status" value="1"/>
</dbReference>
<dbReference type="GO" id="GO:0101031">
    <property type="term" value="C:protein folding chaperone complex"/>
    <property type="evidence" value="ECO:0007669"/>
    <property type="project" value="TreeGrafter"/>
</dbReference>
<sequence>MVDTLWSVAREFDPRGYGVVLKQKLRNWCDCGCSTEHLGEVCERTVREDELHRERQAAKAAPKALKAAEKEKEKERECLDMPKREKGKGKEWDGRGGGVWGWGTKDEEDMWEKSLDLGGIEDSEDWEDQMTMGEQMEWRYLKAEREKELGNAAYKLGKYETAINYYLSADTIEPELPHYRLNAAQACLQLSDWRGAEKLCTQSLRQHPHSVKALWRRAKARRMQGKPQGAARDLRQLLGVQPANGEARDALGALLPALEGRKALHGERCTTCSGNCPHASSSSSHSASTSSALSAHIDTPEKDEPDVPFELDEFDHTRLSVLTVPVSLVMPDTGKEEAFAYPSWERYRVERVG</sequence>
<dbReference type="PANTHER" id="PTHR46423:SF1">
    <property type="entry name" value="RNA POLYMERASE II-ASSOCIATED PROTEIN 3"/>
    <property type="match status" value="1"/>
</dbReference>
<dbReference type="InterPro" id="IPR011990">
    <property type="entry name" value="TPR-like_helical_dom_sf"/>
</dbReference>
<proteinExistence type="predicted"/>
<dbReference type="SMART" id="SM00028">
    <property type="entry name" value="TPR"/>
    <property type="match status" value="3"/>
</dbReference>
<dbReference type="EMBL" id="KV423960">
    <property type="protein sequence ID" value="KZT57667.1"/>
    <property type="molecule type" value="Genomic_DNA"/>
</dbReference>